<dbReference type="OrthoDB" id="5792673at2759"/>
<reference evidence="2" key="1">
    <citation type="journal article" date="2020" name="Stud. Mycol.">
        <title>101 Dothideomycetes genomes: a test case for predicting lifestyles and emergence of pathogens.</title>
        <authorList>
            <person name="Haridas S."/>
            <person name="Albert R."/>
            <person name="Binder M."/>
            <person name="Bloem J."/>
            <person name="Labutti K."/>
            <person name="Salamov A."/>
            <person name="Andreopoulos B."/>
            <person name="Baker S."/>
            <person name="Barry K."/>
            <person name="Bills G."/>
            <person name="Bluhm B."/>
            <person name="Cannon C."/>
            <person name="Castanera R."/>
            <person name="Culley D."/>
            <person name="Daum C."/>
            <person name="Ezra D."/>
            <person name="Gonzalez J."/>
            <person name="Henrissat B."/>
            <person name="Kuo A."/>
            <person name="Liang C."/>
            <person name="Lipzen A."/>
            <person name="Lutzoni F."/>
            <person name="Magnuson J."/>
            <person name="Mondo S."/>
            <person name="Nolan M."/>
            <person name="Ohm R."/>
            <person name="Pangilinan J."/>
            <person name="Park H.-J."/>
            <person name="Ramirez L."/>
            <person name="Alfaro M."/>
            <person name="Sun H."/>
            <person name="Tritt A."/>
            <person name="Yoshinaga Y."/>
            <person name="Zwiers L.-H."/>
            <person name="Turgeon B."/>
            <person name="Goodwin S."/>
            <person name="Spatafora J."/>
            <person name="Crous P."/>
            <person name="Grigoriev I."/>
        </authorList>
    </citation>
    <scope>NUCLEOTIDE SEQUENCE</scope>
    <source>
        <strain evidence="2">CBS 133067</strain>
    </source>
</reference>
<protein>
    <recommendedName>
        <fullName evidence="1">SET domain-containing protein</fullName>
    </recommendedName>
</protein>
<dbReference type="Proteomes" id="UP000799772">
    <property type="component" value="Unassembled WGS sequence"/>
</dbReference>
<dbReference type="PROSITE" id="PS50280">
    <property type="entry name" value="SET"/>
    <property type="match status" value="1"/>
</dbReference>
<keyword evidence="3" id="KW-1185">Reference proteome</keyword>
<proteinExistence type="predicted"/>
<dbReference type="InterPro" id="IPR001214">
    <property type="entry name" value="SET_dom"/>
</dbReference>
<accession>A0A9P4IMR2</accession>
<dbReference type="SMART" id="SM00317">
    <property type="entry name" value="SET"/>
    <property type="match status" value="1"/>
</dbReference>
<dbReference type="InterPro" id="IPR046341">
    <property type="entry name" value="SET_dom_sf"/>
</dbReference>
<organism evidence="2 3">
    <name type="scientific">Rhizodiscina lignyota</name>
    <dbReference type="NCBI Taxonomy" id="1504668"/>
    <lineage>
        <taxon>Eukaryota</taxon>
        <taxon>Fungi</taxon>
        <taxon>Dikarya</taxon>
        <taxon>Ascomycota</taxon>
        <taxon>Pezizomycotina</taxon>
        <taxon>Dothideomycetes</taxon>
        <taxon>Pleosporomycetidae</taxon>
        <taxon>Aulographales</taxon>
        <taxon>Rhizodiscinaceae</taxon>
        <taxon>Rhizodiscina</taxon>
    </lineage>
</organism>
<feature type="domain" description="SET" evidence="1">
    <location>
        <begin position="51"/>
        <end position="184"/>
    </location>
</feature>
<sequence>MNTAKPSQWPENVEYIFSIKYSKNVRPETLQALITKPNTATTVKHTPGPCPRVRIKSITDPSHPAHDQHGLFASQHLAPSTYIISYVGYLHTKDEADSESNYDLSLDRELGIGVDATKHGNEARFINDYRGISDSPNAEFRDIWVDMGGGKCEKRMGVYVLGAGRSGKKAKGIAKGEEILVSYGKGFWKERNKEAWDE</sequence>
<gene>
    <name evidence="2" type="ORF">NA57DRAFT_34417</name>
</gene>
<evidence type="ECO:0000259" key="1">
    <source>
        <dbReference type="PROSITE" id="PS50280"/>
    </source>
</evidence>
<dbReference type="AlphaFoldDB" id="A0A9P4IMR2"/>
<name>A0A9P4IMR2_9PEZI</name>
<evidence type="ECO:0000313" key="3">
    <source>
        <dbReference type="Proteomes" id="UP000799772"/>
    </source>
</evidence>
<dbReference type="Pfam" id="PF00856">
    <property type="entry name" value="SET"/>
    <property type="match status" value="1"/>
</dbReference>
<evidence type="ECO:0000313" key="2">
    <source>
        <dbReference type="EMBL" id="KAF2102274.1"/>
    </source>
</evidence>
<dbReference type="Gene3D" id="2.170.270.10">
    <property type="entry name" value="SET domain"/>
    <property type="match status" value="1"/>
</dbReference>
<dbReference type="EMBL" id="ML978123">
    <property type="protein sequence ID" value="KAF2102274.1"/>
    <property type="molecule type" value="Genomic_DNA"/>
</dbReference>
<comment type="caution">
    <text evidence="2">The sequence shown here is derived from an EMBL/GenBank/DDBJ whole genome shotgun (WGS) entry which is preliminary data.</text>
</comment>
<dbReference type="SUPFAM" id="SSF82199">
    <property type="entry name" value="SET domain"/>
    <property type="match status" value="1"/>
</dbReference>